<dbReference type="PANTHER" id="PTHR14186">
    <property type="entry name" value="INSULIN-LIKE GROWTH FACTOR BINDING PROTEIN-RELATED"/>
    <property type="match status" value="1"/>
</dbReference>
<feature type="domain" description="IGFBP N-terminal" evidence="7">
    <location>
        <begin position="19"/>
        <end position="96"/>
    </location>
</feature>
<feature type="region of interest" description="Disordered" evidence="5">
    <location>
        <begin position="118"/>
        <end position="146"/>
    </location>
</feature>
<evidence type="ECO:0000256" key="1">
    <source>
        <dbReference type="ARBA" id="ARBA00004613"/>
    </source>
</evidence>
<dbReference type="GO" id="GO:0005576">
    <property type="term" value="C:extracellular region"/>
    <property type="evidence" value="ECO:0007669"/>
    <property type="project" value="UniProtKB-SubCell"/>
</dbReference>
<sequence>MNTIVSLAFLFVLSVYGAQGLSCYCRMARCEDTESLKRRCKGGLVDDVCLCCKTCAKVEGETCGGLWGLDGTCDQGLFCKGSDRLYMMTRGICAQQTPSIKVTTEFPTSWQNILKTTETSYSGDESGDNSESSGEETEKPTQETIELPIVDPIEFPTSWQNILKTTEISYSGDESGDDPESSGEETEKPTSKWSWFASPEREQTQETTELPTVDPTEEEVIVFF</sequence>
<comment type="caution">
    <text evidence="8">The sequence shown here is derived from an EMBL/GenBank/DDBJ whole genome shotgun (WGS) entry which is preliminary data.</text>
</comment>
<evidence type="ECO:0000256" key="6">
    <source>
        <dbReference type="SAM" id="SignalP"/>
    </source>
</evidence>
<dbReference type="SMART" id="SM00121">
    <property type="entry name" value="IB"/>
    <property type="match status" value="1"/>
</dbReference>
<dbReference type="Proteomes" id="UP001152795">
    <property type="component" value="Unassembled WGS sequence"/>
</dbReference>
<evidence type="ECO:0000313" key="8">
    <source>
        <dbReference type="EMBL" id="CAB4029771.1"/>
    </source>
</evidence>
<keyword evidence="9" id="KW-1185">Reference proteome</keyword>
<dbReference type="PROSITE" id="PS51323">
    <property type="entry name" value="IGFBP_N_2"/>
    <property type="match status" value="1"/>
</dbReference>
<keyword evidence="4" id="KW-1015">Disulfide bond</keyword>
<dbReference type="InterPro" id="IPR011390">
    <property type="entry name" value="IGFBP_rP_mac25"/>
</dbReference>
<feature type="region of interest" description="Disordered" evidence="5">
    <location>
        <begin position="169"/>
        <end position="216"/>
    </location>
</feature>
<evidence type="ECO:0000313" key="9">
    <source>
        <dbReference type="Proteomes" id="UP001152795"/>
    </source>
</evidence>
<dbReference type="InterPro" id="IPR009030">
    <property type="entry name" value="Growth_fac_rcpt_cys_sf"/>
</dbReference>
<keyword evidence="3 6" id="KW-0732">Signal</keyword>
<dbReference type="EMBL" id="CACRXK020016396">
    <property type="protein sequence ID" value="CAB4029771.1"/>
    <property type="molecule type" value="Genomic_DNA"/>
</dbReference>
<dbReference type="InterPro" id="IPR000867">
    <property type="entry name" value="IGFBP-like"/>
</dbReference>
<evidence type="ECO:0000256" key="2">
    <source>
        <dbReference type="ARBA" id="ARBA00022525"/>
    </source>
</evidence>
<dbReference type="Pfam" id="PF00219">
    <property type="entry name" value="IGFBP"/>
    <property type="match status" value="1"/>
</dbReference>
<organism evidence="8 9">
    <name type="scientific">Paramuricea clavata</name>
    <name type="common">Red gorgonian</name>
    <name type="synonym">Violescent sea-whip</name>
    <dbReference type="NCBI Taxonomy" id="317549"/>
    <lineage>
        <taxon>Eukaryota</taxon>
        <taxon>Metazoa</taxon>
        <taxon>Cnidaria</taxon>
        <taxon>Anthozoa</taxon>
        <taxon>Octocorallia</taxon>
        <taxon>Malacalcyonacea</taxon>
        <taxon>Plexauridae</taxon>
        <taxon>Paramuricea</taxon>
    </lineage>
</organism>
<dbReference type="PANTHER" id="PTHR14186:SF20">
    <property type="entry name" value="CYSTEINE-RICH MOTOR NEURON 1 PROTEIN-LIKE"/>
    <property type="match status" value="1"/>
</dbReference>
<dbReference type="GO" id="GO:0005520">
    <property type="term" value="F:insulin-like growth factor binding"/>
    <property type="evidence" value="ECO:0007669"/>
    <property type="project" value="InterPro"/>
</dbReference>
<feature type="signal peptide" evidence="6">
    <location>
        <begin position="1"/>
        <end position="20"/>
    </location>
</feature>
<evidence type="ECO:0000256" key="3">
    <source>
        <dbReference type="ARBA" id="ARBA00022729"/>
    </source>
</evidence>
<keyword evidence="2" id="KW-0964">Secreted</keyword>
<dbReference type="GO" id="GO:0009966">
    <property type="term" value="P:regulation of signal transduction"/>
    <property type="evidence" value="ECO:0007669"/>
    <property type="project" value="TreeGrafter"/>
</dbReference>
<dbReference type="AlphaFoldDB" id="A0A7D9JI37"/>
<name>A0A7D9JI37_PARCT</name>
<feature type="compositionally biased region" description="Acidic residues" evidence="5">
    <location>
        <begin position="174"/>
        <end position="184"/>
    </location>
</feature>
<comment type="subcellular location">
    <subcellularLocation>
        <location evidence="1">Secreted</location>
    </subcellularLocation>
</comment>
<gene>
    <name evidence="8" type="ORF">PACLA_8A012679</name>
</gene>
<evidence type="ECO:0000256" key="4">
    <source>
        <dbReference type="ARBA" id="ARBA00023157"/>
    </source>
</evidence>
<evidence type="ECO:0000259" key="7">
    <source>
        <dbReference type="PROSITE" id="PS51323"/>
    </source>
</evidence>
<protein>
    <submittedName>
        <fullName evidence="8">Cysteine-rich motor neuron 1</fullName>
    </submittedName>
</protein>
<evidence type="ECO:0000256" key="5">
    <source>
        <dbReference type="SAM" id="MobiDB-lite"/>
    </source>
</evidence>
<dbReference type="OrthoDB" id="5964883at2759"/>
<reference evidence="8" key="1">
    <citation type="submission" date="2020-04" db="EMBL/GenBank/DDBJ databases">
        <authorList>
            <person name="Alioto T."/>
            <person name="Alioto T."/>
            <person name="Gomez Garrido J."/>
        </authorList>
    </citation>
    <scope>NUCLEOTIDE SEQUENCE</scope>
    <source>
        <strain evidence="8">A484AB</strain>
    </source>
</reference>
<dbReference type="GO" id="GO:0001558">
    <property type="term" value="P:regulation of cell growth"/>
    <property type="evidence" value="ECO:0007669"/>
    <property type="project" value="InterPro"/>
</dbReference>
<feature type="chain" id="PRO_5043456345" evidence="6">
    <location>
        <begin position="21"/>
        <end position="224"/>
    </location>
</feature>
<proteinExistence type="predicted"/>
<accession>A0A7D9JI37</accession>
<dbReference type="Gene3D" id="4.10.40.20">
    <property type="match status" value="1"/>
</dbReference>
<dbReference type="SUPFAM" id="SSF57184">
    <property type="entry name" value="Growth factor receptor domain"/>
    <property type="match status" value="1"/>
</dbReference>